<accession>A0AAP0J1N8</accession>
<sequence>MASWFSPDGAGDVVECGANIINPFQIGLDLSMVLYLTQRERVLHHLLSGADRQSRPLSKSCPWVCMPCLLKYVTYNRMGRPKRLVTREEVDAMPARGSCGGRRILQTISYRKSQQLERVTDPIDVVTSFAQSLGSSSDSSEEERESDEESEEGTGEGELEGGAVGSGDSERGGDEEGEESSSEEGSSGDKEGAGEGEKETSGEGESKGSDKVQEEGPRERKIQRNLLGEKNRGMEREKRRERVSHLKEPMKMRKKGHVTRHVGSGLHQVVGFNNHVAAAIWKNEVNTGDPIDDDDDLVDRVRRAVDVVQKWKALPASGSTMTSAEKMTDDVLRHLTGKISSISSGFEERTQSGSHTVGYASGPSKRKDSSTDQPPKKRTKGKN</sequence>
<reference evidence="2 3" key="1">
    <citation type="submission" date="2024-01" db="EMBL/GenBank/DDBJ databases">
        <title>Genome assemblies of Stephania.</title>
        <authorList>
            <person name="Yang L."/>
        </authorList>
    </citation>
    <scope>NUCLEOTIDE SEQUENCE [LARGE SCALE GENOMIC DNA]</scope>
    <source>
        <strain evidence="2">JXDWG</strain>
        <tissue evidence="2">Leaf</tissue>
    </source>
</reference>
<feature type="region of interest" description="Disordered" evidence="1">
    <location>
        <begin position="342"/>
        <end position="383"/>
    </location>
</feature>
<proteinExistence type="predicted"/>
<protein>
    <submittedName>
        <fullName evidence="2">Uncharacterized protein</fullName>
    </submittedName>
</protein>
<dbReference type="AlphaFoldDB" id="A0AAP0J1N8"/>
<evidence type="ECO:0000256" key="1">
    <source>
        <dbReference type="SAM" id="MobiDB-lite"/>
    </source>
</evidence>
<evidence type="ECO:0000313" key="2">
    <source>
        <dbReference type="EMBL" id="KAK9125856.1"/>
    </source>
</evidence>
<comment type="caution">
    <text evidence="2">The sequence shown here is derived from an EMBL/GenBank/DDBJ whole genome shotgun (WGS) entry which is preliminary data.</text>
</comment>
<name>A0AAP0J1N8_9MAGN</name>
<feature type="region of interest" description="Disordered" evidence="1">
    <location>
        <begin position="131"/>
        <end position="243"/>
    </location>
</feature>
<organism evidence="2 3">
    <name type="scientific">Stephania cephalantha</name>
    <dbReference type="NCBI Taxonomy" id="152367"/>
    <lineage>
        <taxon>Eukaryota</taxon>
        <taxon>Viridiplantae</taxon>
        <taxon>Streptophyta</taxon>
        <taxon>Embryophyta</taxon>
        <taxon>Tracheophyta</taxon>
        <taxon>Spermatophyta</taxon>
        <taxon>Magnoliopsida</taxon>
        <taxon>Ranunculales</taxon>
        <taxon>Menispermaceae</taxon>
        <taxon>Menispermoideae</taxon>
        <taxon>Cissampelideae</taxon>
        <taxon>Stephania</taxon>
    </lineage>
</organism>
<dbReference type="Proteomes" id="UP001419268">
    <property type="component" value="Unassembled WGS sequence"/>
</dbReference>
<keyword evidence="3" id="KW-1185">Reference proteome</keyword>
<feature type="compositionally biased region" description="Acidic residues" evidence="1">
    <location>
        <begin position="139"/>
        <end position="159"/>
    </location>
</feature>
<feature type="compositionally biased region" description="Basic and acidic residues" evidence="1">
    <location>
        <begin position="187"/>
        <end position="243"/>
    </location>
</feature>
<dbReference type="EMBL" id="JBBNAG010000006">
    <property type="protein sequence ID" value="KAK9125856.1"/>
    <property type="molecule type" value="Genomic_DNA"/>
</dbReference>
<evidence type="ECO:0000313" key="3">
    <source>
        <dbReference type="Proteomes" id="UP001419268"/>
    </source>
</evidence>
<gene>
    <name evidence="2" type="ORF">Scep_014702</name>
</gene>